<keyword evidence="3" id="KW-1185">Reference proteome</keyword>
<keyword evidence="1" id="KW-0472">Membrane</keyword>
<keyword evidence="1" id="KW-0812">Transmembrane</keyword>
<protein>
    <submittedName>
        <fullName evidence="2">Uncharacterized protein</fullName>
    </submittedName>
</protein>
<evidence type="ECO:0000313" key="3">
    <source>
        <dbReference type="Proteomes" id="UP000799324"/>
    </source>
</evidence>
<reference evidence="2" key="1">
    <citation type="journal article" date="2020" name="Stud. Mycol.">
        <title>101 Dothideomycetes genomes: a test case for predicting lifestyles and emergence of pathogens.</title>
        <authorList>
            <person name="Haridas S."/>
            <person name="Albert R."/>
            <person name="Binder M."/>
            <person name="Bloem J."/>
            <person name="Labutti K."/>
            <person name="Salamov A."/>
            <person name="Andreopoulos B."/>
            <person name="Baker S."/>
            <person name="Barry K."/>
            <person name="Bills G."/>
            <person name="Bluhm B."/>
            <person name="Cannon C."/>
            <person name="Castanera R."/>
            <person name="Culley D."/>
            <person name="Daum C."/>
            <person name="Ezra D."/>
            <person name="Gonzalez J."/>
            <person name="Henrissat B."/>
            <person name="Kuo A."/>
            <person name="Liang C."/>
            <person name="Lipzen A."/>
            <person name="Lutzoni F."/>
            <person name="Magnuson J."/>
            <person name="Mondo S."/>
            <person name="Nolan M."/>
            <person name="Ohm R."/>
            <person name="Pangilinan J."/>
            <person name="Park H.-J."/>
            <person name="Ramirez L."/>
            <person name="Alfaro M."/>
            <person name="Sun H."/>
            <person name="Tritt A."/>
            <person name="Yoshinaga Y."/>
            <person name="Zwiers L.-H."/>
            <person name="Turgeon B."/>
            <person name="Goodwin S."/>
            <person name="Spatafora J."/>
            <person name="Crous P."/>
            <person name="Grigoriev I."/>
        </authorList>
    </citation>
    <scope>NUCLEOTIDE SEQUENCE</scope>
    <source>
        <strain evidence="2">CBS 122681</strain>
    </source>
</reference>
<dbReference type="AlphaFoldDB" id="A0A6A6T4E0"/>
<proteinExistence type="predicted"/>
<name>A0A6A6T4E0_9PLEO</name>
<gene>
    <name evidence="2" type="ORF">K491DRAFT_490195</name>
</gene>
<feature type="transmembrane region" description="Helical" evidence="1">
    <location>
        <begin position="124"/>
        <end position="141"/>
    </location>
</feature>
<evidence type="ECO:0000313" key="2">
    <source>
        <dbReference type="EMBL" id="KAF2654041.1"/>
    </source>
</evidence>
<dbReference type="Proteomes" id="UP000799324">
    <property type="component" value="Unassembled WGS sequence"/>
</dbReference>
<evidence type="ECO:0000256" key="1">
    <source>
        <dbReference type="SAM" id="Phobius"/>
    </source>
</evidence>
<organism evidence="2 3">
    <name type="scientific">Lophiostoma macrostomum CBS 122681</name>
    <dbReference type="NCBI Taxonomy" id="1314788"/>
    <lineage>
        <taxon>Eukaryota</taxon>
        <taxon>Fungi</taxon>
        <taxon>Dikarya</taxon>
        <taxon>Ascomycota</taxon>
        <taxon>Pezizomycotina</taxon>
        <taxon>Dothideomycetes</taxon>
        <taxon>Pleosporomycetidae</taxon>
        <taxon>Pleosporales</taxon>
        <taxon>Lophiostomataceae</taxon>
        <taxon>Lophiostoma</taxon>
    </lineage>
</organism>
<accession>A0A6A6T4E0</accession>
<feature type="transmembrane region" description="Helical" evidence="1">
    <location>
        <begin position="99"/>
        <end position="118"/>
    </location>
</feature>
<keyword evidence="1" id="KW-1133">Transmembrane helix</keyword>
<sequence length="168" mass="19991">MPPHELLCQLIHYFRRIYPWGIFYFYLFTDRNVGRLVQTSSIAYLALIYVDLSQDVDSYLEKHFGFSVFNTVRDVYIRHVHDASETAFTMRERILRRIMLDYVPILIPFVTSLCNLTRRDGGLVYRVFFCINCAMTACYLVRFTNNMTKRFFGFSVWSLKAVEGRYPE</sequence>
<dbReference type="EMBL" id="MU004370">
    <property type="protein sequence ID" value="KAF2654041.1"/>
    <property type="molecule type" value="Genomic_DNA"/>
</dbReference>